<gene>
    <name evidence="6" type="ORF">DYU11_29425</name>
</gene>
<dbReference type="RefSeq" id="WP_119671331.1">
    <property type="nucleotide sequence ID" value="NZ_QXED01000013.1"/>
</dbReference>
<evidence type="ECO:0000313" key="7">
    <source>
        <dbReference type="Proteomes" id="UP000283523"/>
    </source>
</evidence>
<keyword evidence="3" id="KW-0378">Hydrolase</keyword>
<dbReference type="PANTHER" id="PTHR30404">
    <property type="entry name" value="N-ACETYLMURAMOYL-L-ALANINE AMIDASE"/>
    <property type="match status" value="1"/>
</dbReference>
<feature type="domain" description="MurNAc-LAA" evidence="5">
    <location>
        <begin position="300"/>
        <end position="413"/>
    </location>
</feature>
<dbReference type="OrthoDB" id="9806267at2"/>
<accession>A0A418LXI0</accession>
<comment type="caution">
    <text evidence="6">The sequence shown here is derived from an EMBL/GenBank/DDBJ whole genome shotgun (WGS) entry which is preliminary data.</text>
</comment>
<feature type="signal peptide" evidence="4">
    <location>
        <begin position="1"/>
        <end position="25"/>
    </location>
</feature>
<evidence type="ECO:0000256" key="3">
    <source>
        <dbReference type="ARBA" id="ARBA00022801"/>
    </source>
</evidence>
<name>A0A418LXI0_9BACT</name>
<reference evidence="6 7" key="1">
    <citation type="submission" date="2018-08" db="EMBL/GenBank/DDBJ databases">
        <title>Fibrisoma montanum sp. nov., isolated from Danxia mountain soil.</title>
        <authorList>
            <person name="Huang Y."/>
        </authorList>
    </citation>
    <scope>NUCLEOTIDE SEQUENCE [LARGE SCALE GENOMIC DNA]</scope>
    <source>
        <strain evidence="6 7">HYT19</strain>
    </source>
</reference>
<keyword evidence="4" id="KW-0732">Signal</keyword>
<feature type="chain" id="PRO_5019013960" description="N-acetylmuramoyl-L-alanine amidase" evidence="4">
    <location>
        <begin position="26"/>
        <end position="421"/>
    </location>
</feature>
<dbReference type="GO" id="GO:0008745">
    <property type="term" value="F:N-acetylmuramoyl-L-alanine amidase activity"/>
    <property type="evidence" value="ECO:0007669"/>
    <property type="project" value="UniProtKB-EC"/>
</dbReference>
<evidence type="ECO:0000313" key="6">
    <source>
        <dbReference type="EMBL" id="RIV18080.1"/>
    </source>
</evidence>
<dbReference type="SUPFAM" id="SSF53187">
    <property type="entry name" value="Zn-dependent exopeptidases"/>
    <property type="match status" value="1"/>
</dbReference>
<dbReference type="GO" id="GO:0030288">
    <property type="term" value="C:outer membrane-bounded periplasmic space"/>
    <property type="evidence" value="ECO:0007669"/>
    <property type="project" value="TreeGrafter"/>
</dbReference>
<dbReference type="InterPro" id="IPR021731">
    <property type="entry name" value="AMIN_dom"/>
</dbReference>
<dbReference type="Pfam" id="PF01520">
    <property type="entry name" value="Amidase_3"/>
    <property type="match status" value="1"/>
</dbReference>
<dbReference type="Proteomes" id="UP000283523">
    <property type="component" value="Unassembled WGS sequence"/>
</dbReference>
<comment type="catalytic activity">
    <reaction evidence="1">
        <text>Hydrolyzes the link between N-acetylmuramoyl residues and L-amino acid residues in certain cell-wall glycopeptides.</text>
        <dbReference type="EC" id="3.5.1.28"/>
    </reaction>
</comment>
<protein>
    <recommendedName>
        <fullName evidence="2">N-acetylmuramoyl-L-alanine amidase</fullName>
        <ecNumber evidence="2">3.5.1.28</ecNumber>
    </recommendedName>
</protein>
<dbReference type="CDD" id="cd02696">
    <property type="entry name" value="MurNAc-LAA"/>
    <property type="match status" value="1"/>
</dbReference>
<organism evidence="6 7">
    <name type="scientific">Fibrisoma montanum</name>
    <dbReference type="NCBI Taxonomy" id="2305895"/>
    <lineage>
        <taxon>Bacteria</taxon>
        <taxon>Pseudomonadati</taxon>
        <taxon>Bacteroidota</taxon>
        <taxon>Cytophagia</taxon>
        <taxon>Cytophagales</taxon>
        <taxon>Spirosomataceae</taxon>
        <taxon>Fibrisoma</taxon>
    </lineage>
</organism>
<evidence type="ECO:0000259" key="5">
    <source>
        <dbReference type="SMART" id="SM00646"/>
    </source>
</evidence>
<proteinExistence type="predicted"/>
<dbReference type="GO" id="GO:0009253">
    <property type="term" value="P:peptidoglycan catabolic process"/>
    <property type="evidence" value="ECO:0007669"/>
    <property type="project" value="InterPro"/>
</dbReference>
<dbReference type="EC" id="3.5.1.28" evidence="2"/>
<evidence type="ECO:0000256" key="1">
    <source>
        <dbReference type="ARBA" id="ARBA00001561"/>
    </source>
</evidence>
<keyword evidence="7" id="KW-1185">Reference proteome</keyword>
<dbReference type="EMBL" id="QXED01000013">
    <property type="protein sequence ID" value="RIV18080.1"/>
    <property type="molecule type" value="Genomic_DNA"/>
</dbReference>
<sequence length="421" mass="47015">MKDFNWLRFLRLPAFGLLITLPAFAQTTVIEAPNPAIQDTVLTGYTTSSLTPLYYGLGSDRLGGARMETLDSGVVLTITGRMDRGPDTTQRLWRVRLAGSLTGFVPDTQVTTDTLTVGTTGLLTGNWTVYGDTSRPARFDYVAIRLPARLPYRSQQQVDPSRILIDVFGATANTNWITQLRSVQAIRAVWFEQMADDMFRIYIDLKQAQSWGYSVYYQKTTLIVRVRRPQVRRSLRGLTIAVDAGHGGSNTGARGLQSGQLEKNLTLDVARRLQTRLERAGAIVLMTRQSDTNIGPSDRIRAMRRALPDLLVSIHFNASGNKAVRGVSTYYKHVGFRRLSETVLNELVRARVGRSATGAFGNIGHFNFFFNGPTDYPNVLVEGPFLSNSADEALITSEAYREQMATAIRRGIRRFVRQKPR</sequence>
<dbReference type="Gene3D" id="3.40.630.40">
    <property type="entry name" value="Zn-dependent exopeptidases"/>
    <property type="match status" value="1"/>
</dbReference>
<dbReference type="SMART" id="SM00646">
    <property type="entry name" value="Ami_3"/>
    <property type="match status" value="1"/>
</dbReference>
<evidence type="ECO:0000256" key="2">
    <source>
        <dbReference type="ARBA" id="ARBA00011901"/>
    </source>
</evidence>
<dbReference type="InterPro" id="IPR050695">
    <property type="entry name" value="N-acetylmuramoyl_amidase_3"/>
</dbReference>
<dbReference type="AlphaFoldDB" id="A0A418LXI0"/>
<dbReference type="Pfam" id="PF11741">
    <property type="entry name" value="AMIN"/>
    <property type="match status" value="1"/>
</dbReference>
<dbReference type="InterPro" id="IPR002508">
    <property type="entry name" value="MurNAc-LAA_cat"/>
</dbReference>
<dbReference type="PANTHER" id="PTHR30404:SF0">
    <property type="entry name" value="N-ACETYLMURAMOYL-L-ALANINE AMIDASE AMIC"/>
    <property type="match status" value="1"/>
</dbReference>
<evidence type="ECO:0000256" key="4">
    <source>
        <dbReference type="SAM" id="SignalP"/>
    </source>
</evidence>